<protein>
    <submittedName>
        <fullName evidence="2">Uncharacterized protein</fullName>
    </submittedName>
</protein>
<accession>A0A0G4GSM8</accession>
<organism evidence="2 3">
    <name type="scientific">Vitrella brassicaformis (strain CCMP3155)</name>
    <dbReference type="NCBI Taxonomy" id="1169540"/>
    <lineage>
        <taxon>Eukaryota</taxon>
        <taxon>Sar</taxon>
        <taxon>Alveolata</taxon>
        <taxon>Colpodellida</taxon>
        <taxon>Vitrellaceae</taxon>
        <taxon>Vitrella</taxon>
    </lineage>
</organism>
<keyword evidence="3" id="KW-1185">Reference proteome</keyword>
<dbReference type="InParanoid" id="A0A0G4GSM8"/>
<dbReference type="AlphaFoldDB" id="A0A0G4GSM8"/>
<dbReference type="VEuPathDB" id="CryptoDB:Vbra_23081"/>
<gene>
    <name evidence="2" type="ORF">Vbra_23081</name>
</gene>
<feature type="region of interest" description="Disordered" evidence="1">
    <location>
        <begin position="1"/>
        <end position="57"/>
    </location>
</feature>
<evidence type="ECO:0000313" key="2">
    <source>
        <dbReference type="EMBL" id="CEM33573.1"/>
    </source>
</evidence>
<sequence>MGVAARRRGESVRPRSNDDVRPRRGDNVRLRRSDSMRPRSGNNVRPKNGADTRQRTSRAVCKMACGRQARLPKAPGVRAVNNQEIDAAVGRRQGRSAIPAVAPSPTTGR</sequence>
<evidence type="ECO:0000256" key="1">
    <source>
        <dbReference type="SAM" id="MobiDB-lite"/>
    </source>
</evidence>
<dbReference type="Proteomes" id="UP000041254">
    <property type="component" value="Unassembled WGS sequence"/>
</dbReference>
<name>A0A0G4GSM8_VITBC</name>
<proteinExistence type="predicted"/>
<feature type="compositionally biased region" description="Basic and acidic residues" evidence="1">
    <location>
        <begin position="7"/>
        <end position="37"/>
    </location>
</feature>
<dbReference type="EMBL" id="CDMY01000790">
    <property type="protein sequence ID" value="CEM33573.1"/>
    <property type="molecule type" value="Genomic_DNA"/>
</dbReference>
<reference evidence="2 3" key="1">
    <citation type="submission" date="2014-11" db="EMBL/GenBank/DDBJ databases">
        <authorList>
            <person name="Zhu J."/>
            <person name="Qi W."/>
            <person name="Song R."/>
        </authorList>
    </citation>
    <scope>NUCLEOTIDE SEQUENCE [LARGE SCALE GENOMIC DNA]</scope>
</reference>
<dbReference type="PhylomeDB" id="A0A0G4GSM8"/>
<evidence type="ECO:0000313" key="3">
    <source>
        <dbReference type="Proteomes" id="UP000041254"/>
    </source>
</evidence>